<dbReference type="Proteomes" id="UP000192360">
    <property type="component" value="Unassembled WGS sequence"/>
</dbReference>
<dbReference type="RefSeq" id="WP_084060226.1">
    <property type="nucleotide sequence ID" value="NZ_FWXO01000001.1"/>
</dbReference>
<dbReference type="AlphaFoldDB" id="A0A1W1YWQ7"/>
<evidence type="ECO:0000313" key="1">
    <source>
        <dbReference type="EMBL" id="SMC40138.1"/>
    </source>
</evidence>
<proteinExistence type="predicted"/>
<keyword evidence="2" id="KW-1185">Reference proteome</keyword>
<accession>A0A1W1YWQ7</accession>
<organism evidence="1 2">
    <name type="scientific">Cellulophaga tyrosinoxydans</name>
    <dbReference type="NCBI Taxonomy" id="504486"/>
    <lineage>
        <taxon>Bacteria</taxon>
        <taxon>Pseudomonadati</taxon>
        <taxon>Bacteroidota</taxon>
        <taxon>Flavobacteriia</taxon>
        <taxon>Flavobacteriales</taxon>
        <taxon>Flavobacteriaceae</taxon>
        <taxon>Cellulophaga</taxon>
    </lineage>
</organism>
<dbReference type="STRING" id="504486.SAMN05660703_0939"/>
<gene>
    <name evidence="1" type="ORF">SAMN05660703_0939</name>
</gene>
<dbReference type="InterPro" id="IPR046037">
    <property type="entry name" value="DUF5995"/>
</dbReference>
<name>A0A1W1YWQ7_9FLAO</name>
<dbReference type="OrthoDB" id="583431at2"/>
<dbReference type="EMBL" id="FWXO01000001">
    <property type="protein sequence ID" value="SMC40138.1"/>
    <property type="molecule type" value="Genomic_DNA"/>
</dbReference>
<dbReference type="Pfam" id="PF19458">
    <property type="entry name" value="DUF5995"/>
    <property type="match status" value="1"/>
</dbReference>
<reference evidence="1 2" key="1">
    <citation type="submission" date="2017-04" db="EMBL/GenBank/DDBJ databases">
        <authorList>
            <person name="Afonso C.L."/>
            <person name="Miller P.J."/>
            <person name="Scott M.A."/>
            <person name="Spackman E."/>
            <person name="Goraichik I."/>
            <person name="Dimitrov K.M."/>
            <person name="Suarez D.L."/>
            <person name="Swayne D.E."/>
        </authorList>
    </citation>
    <scope>NUCLEOTIDE SEQUENCE [LARGE SCALE GENOMIC DNA]</scope>
    <source>
        <strain evidence="1 2">DSM 21164</strain>
    </source>
</reference>
<sequence length="251" mass="28904">MTRPTTIAQVLLVLDEIIDECIISNNRLGLFAYLYRRTTAEILKEIELGGFENNEQLEQMDVAFANLYLDAYKNFKEAKLVSKSWEFTFINAKETLTILQHLMLGVNAHINLDLGIATSATMKGKNVLEIETDFNKVNDILFNITNEMQDRLSRVSPLLFLMDILGKNTDEKVIDFSMRKARQQAWNSTNLLWALDEDQQTKAIAKIDLLVLELAKFIKEPKSRVIVYLLKFIGRFEEKNVGKIITKLRQP</sequence>
<evidence type="ECO:0000313" key="2">
    <source>
        <dbReference type="Proteomes" id="UP000192360"/>
    </source>
</evidence>
<protein>
    <submittedName>
        <fullName evidence="1">Uncharacterized protein</fullName>
    </submittedName>
</protein>